<dbReference type="InterPro" id="IPR023393">
    <property type="entry name" value="START-like_dom_sf"/>
</dbReference>
<dbReference type="GO" id="GO:0008525">
    <property type="term" value="F:phosphatidylcholine transporter activity"/>
    <property type="evidence" value="ECO:0007669"/>
    <property type="project" value="TreeGrafter"/>
</dbReference>
<accession>A0A1R1YUB0</accession>
<reference evidence="3" key="1">
    <citation type="submission" date="2017-01" db="EMBL/GenBank/DDBJ databases">
        <authorList>
            <person name="Wang Y."/>
            <person name="White M."/>
            <person name="Kvist S."/>
            <person name="Moncalvo J.-M."/>
        </authorList>
    </citation>
    <scope>NUCLEOTIDE SEQUENCE [LARGE SCALE GENOMIC DNA]</scope>
    <source>
        <strain evidence="3">ID-206-W2</strain>
    </source>
</reference>
<dbReference type="GO" id="GO:0005737">
    <property type="term" value="C:cytoplasm"/>
    <property type="evidence" value="ECO:0007669"/>
    <property type="project" value="TreeGrafter"/>
</dbReference>
<feature type="domain" description="Phosphatidylinositol transfer protein N-terminal" evidence="1">
    <location>
        <begin position="2"/>
        <end position="66"/>
    </location>
</feature>
<comment type="caution">
    <text evidence="2">The sequence shown here is derived from an EMBL/GenBank/DDBJ whole genome shotgun (WGS) entry which is preliminary data.</text>
</comment>
<dbReference type="Gene3D" id="3.30.530.20">
    <property type="match status" value="2"/>
</dbReference>
<evidence type="ECO:0000313" key="2">
    <source>
        <dbReference type="EMBL" id="OMJ30376.1"/>
    </source>
</evidence>
<dbReference type="Proteomes" id="UP000187429">
    <property type="component" value="Unassembled WGS sequence"/>
</dbReference>
<dbReference type="SUPFAM" id="SSF55961">
    <property type="entry name" value="Bet v1-like"/>
    <property type="match status" value="1"/>
</dbReference>
<dbReference type="GO" id="GO:0035091">
    <property type="term" value="F:phosphatidylinositol binding"/>
    <property type="evidence" value="ECO:0007669"/>
    <property type="project" value="TreeGrafter"/>
</dbReference>
<organism evidence="2 3">
    <name type="scientific">Smittium culicis</name>
    <dbReference type="NCBI Taxonomy" id="133412"/>
    <lineage>
        <taxon>Eukaryota</taxon>
        <taxon>Fungi</taxon>
        <taxon>Fungi incertae sedis</taxon>
        <taxon>Zoopagomycota</taxon>
        <taxon>Kickxellomycotina</taxon>
        <taxon>Harpellomycetes</taxon>
        <taxon>Harpellales</taxon>
        <taxon>Legeriomycetaceae</taxon>
        <taxon>Smittium</taxon>
    </lineage>
</organism>
<gene>
    <name evidence="2" type="ORF">AYI69_g80</name>
</gene>
<keyword evidence="3" id="KW-1185">Reference proteome</keyword>
<name>A0A1R1YUB0_9FUNG</name>
<dbReference type="PANTHER" id="PTHR10658:SF11">
    <property type="entry name" value="VIBRATOR, ISOFORM B"/>
    <property type="match status" value="1"/>
</dbReference>
<protein>
    <submittedName>
        <fullName evidence="2">Phosphatidylinositol transfer protein 2</fullName>
    </submittedName>
</protein>
<dbReference type="AlphaFoldDB" id="A0A1R1YUB0"/>
<feature type="domain" description="Phosphatidylinositol transfer protein N-terminal" evidence="1">
    <location>
        <begin position="68"/>
        <end position="189"/>
    </location>
</feature>
<dbReference type="Pfam" id="PF02121">
    <property type="entry name" value="IP_trans"/>
    <property type="match status" value="2"/>
</dbReference>
<proteinExistence type="predicted"/>
<dbReference type="GO" id="GO:0008526">
    <property type="term" value="F:phosphatidylinositol transfer activity"/>
    <property type="evidence" value="ECO:0007669"/>
    <property type="project" value="TreeGrafter"/>
</dbReference>
<dbReference type="PANTHER" id="PTHR10658">
    <property type="entry name" value="PHOSPHATIDYLINOSITOL TRANSFER PROTEIN"/>
    <property type="match status" value="1"/>
</dbReference>
<evidence type="ECO:0000313" key="3">
    <source>
        <dbReference type="Proteomes" id="UP000187429"/>
    </source>
</evidence>
<dbReference type="EMBL" id="LSSM01000019">
    <property type="protein sequence ID" value="OMJ30376.1"/>
    <property type="molecule type" value="Genomic_DNA"/>
</dbReference>
<sequence length="196" mass="22827">MVLIKEYRVTNNCTVDDYHVAQLFSVAKMSLSESGGGEGVEVLKNEPYENETGSGQYTYKIYHFKSYAVKLSSNELKIRKVEKINIADDSEYDSSKYLKEEDPKLFKSQRTGRGPLTDPNWRDICEPFMTCYKAVTVEFIWFGIQGKVESLIHKLMKQVMIQFHRRLFVETDDWYGMTMEDLRKMEAEAALELEKV</sequence>
<dbReference type="InterPro" id="IPR055261">
    <property type="entry name" value="PI_transfer_N"/>
</dbReference>
<dbReference type="OrthoDB" id="18453at2759"/>
<evidence type="ECO:0000259" key="1">
    <source>
        <dbReference type="Pfam" id="PF02121"/>
    </source>
</evidence>
<dbReference type="InterPro" id="IPR001666">
    <property type="entry name" value="PI_transfer"/>
</dbReference>
<dbReference type="GO" id="GO:0031210">
    <property type="term" value="F:phosphatidylcholine binding"/>
    <property type="evidence" value="ECO:0007669"/>
    <property type="project" value="TreeGrafter"/>
</dbReference>